<dbReference type="InterPro" id="IPR007110">
    <property type="entry name" value="Ig-like_dom"/>
</dbReference>
<dbReference type="FunFam" id="2.60.40.10:FF:000107">
    <property type="entry name" value="Myosin, light chain kinase a"/>
    <property type="match status" value="1"/>
</dbReference>
<dbReference type="EMBL" id="JABSTR010000001">
    <property type="protein sequence ID" value="KAH9362858.1"/>
    <property type="molecule type" value="Genomic_DNA"/>
</dbReference>
<organism evidence="11 12">
    <name type="scientific">Haemaphysalis longicornis</name>
    <name type="common">Bush tick</name>
    <dbReference type="NCBI Taxonomy" id="44386"/>
    <lineage>
        <taxon>Eukaryota</taxon>
        <taxon>Metazoa</taxon>
        <taxon>Ecdysozoa</taxon>
        <taxon>Arthropoda</taxon>
        <taxon>Chelicerata</taxon>
        <taxon>Arachnida</taxon>
        <taxon>Acari</taxon>
        <taxon>Parasitiformes</taxon>
        <taxon>Ixodida</taxon>
        <taxon>Ixodoidea</taxon>
        <taxon>Ixodidae</taxon>
        <taxon>Haemaphysalinae</taxon>
        <taxon>Haemaphysalis</taxon>
    </lineage>
</organism>
<dbReference type="SMART" id="SM00409">
    <property type="entry name" value="IG"/>
    <property type="match status" value="23"/>
</dbReference>
<dbReference type="VEuPathDB" id="VectorBase:HLOH_061375"/>
<dbReference type="Proteomes" id="UP000821853">
    <property type="component" value="Chromosome 1"/>
</dbReference>
<dbReference type="FunFam" id="2.60.40.10:FF:000425">
    <property type="entry name" value="Myosin light chain kinase"/>
    <property type="match status" value="3"/>
</dbReference>
<gene>
    <name evidence="11" type="ORF">HPB48_015179</name>
</gene>
<dbReference type="InterPro" id="IPR036179">
    <property type="entry name" value="Ig-like_dom_sf"/>
</dbReference>
<dbReference type="FunFam" id="2.60.40.10:FF:000345">
    <property type="entry name" value="Muscle M-line assembly protein unc-89"/>
    <property type="match status" value="1"/>
</dbReference>
<feature type="domain" description="Ig-like" evidence="10">
    <location>
        <begin position="1685"/>
        <end position="1758"/>
    </location>
</feature>
<evidence type="ECO:0000256" key="7">
    <source>
        <dbReference type="ARBA" id="ARBA00023179"/>
    </source>
</evidence>
<keyword evidence="6" id="KW-1015">Disulfide bond</keyword>
<dbReference type="GO" id="GO:0031674">
    <property type="term" value="C:I band"/>
    <property type="evidence" value="ECO:0007669"/>
    <property type="project" value="UniProtKB-ARBA"/>
</dbReference>
<feature type="domain" description="Ig-like" evidence="10">
    <location>
        <begin position="2027"/>
        <end position="2121"/>
    </location>
</feature>
<feature type="domain" description="Ig-like" evidence="10">
    <location>
        <begin position="353"/>
        <end position="442"/>
    </location>
</feature>
<keyword evidence="12" id="KW-1185">Reference proteome</keyword>
<evidence type="ECO:0000313" key="12">
    <source>
        <dbReference type="Proteomes" id="UP000821853"/>
    </source>
</evidence>
<feature type="domain" description="Ig-like" evidence="10">
    <location>
        <begin position="768"/>
        <end position="879"/>
    </location>
</feature>
<keyword evidence="5" id="KW-0175">Coiled coil</keyword>
<evidence type="ECO:0000256" key="8">
    <source>
        <dbReference type="ARBA" id="ARBA00023319"/>
    </source>
</evidence>
<keyword evidence="7" id="KW-0514">Muscle protein</keyword>
<evidence type="ECO:0000256" key="2">
    <source>
        <dbReference type="ARBA" id="ARBA00006692"/>
    </source>
</evidence>
<name>A0A9J6FIH9_HAELO</name>
<accession>A0A9J6FIH9</accession>
<sequence>MELEELTSRWRTFHKEAMAAPPPQPIERKETKEVCGPSFVVPLDDVEVQDGAKCSLVCVLAGHPPPTVQWYKDGVSIRGNSDYVTTSQQLEDGTSEQKLTIEETLADDSAKFSCKAINAAGLAETSCRLSVREQARENALEEVFIEALEEHTTHTVMTEPTFAQPLPATVQLQPGEELRLECSVQGQPEPRVSWSKDLLPVRDAAKPSQELGKARLVLAGAVETDSGTYTAVAKNKAGETACSCQVKVAEDVPPPEPPRVLKALEDLEVKPGPDPTTLECIIVGRPEPEVIWYHNGQLVKESERVRLLFRGDRCSLVLNGVSAQNAGTYRCSAVNRMGSCYTECVLRVPHSAPVFLEPLRDVNTDEGARVVLSAKVWAPEPPFVHWFKDGREVVVSNDCQVSHDPDGTVKLLIPTAVGGDSGHYEVEASNAGGRTRTGCRVNVRQVQKAVHTSTQMAVSRTSQQTVSRSGSEMRLARSLPPELVVQSGTKVCLSVAGVQPLGGQLSASWFRSGQPITDSPDFRLTKSMENVAGTSLAVFSLTISEAFPEDSGDLEVRVQGPNGVVVAHTKLVVLDEDDEGTDNVQVHDDSIHQAREVKVYETKLPRGGPEDSSGLAVSGDLQMRVTEVTQVNEMPPEVSEEKTTKVVDQAGAKDKVTEEVTRRVTKRVTEITKTQTKELSTCRASRAAGPPWRVEPIPVAQEPKFDILEPKYDGPPPGSRPIHAEPEESRPSLFEPLSVRTSFCLETGQFQSPRSIIRTRTSSPVWSPKKKAVVIAENPATGQRVSAPVFLQGPEDVCVAQGLPATMRALVTGCPAPRLRWFKDGQPVHGPDHVVNQPSGPAPWTAWLSIPEAFPEDSGVYVCTASNLVGNTSACCRLTVFETGMVVQPAHTYLQTLPASHLGPVYRSPTPGAGQCGPRSSEIICFVTIFTFTRIFLGIFSLSTGWGPPNASPPTFEPITQGGGLLYEGSDAKFQVKVHGNPPPEVVFSRRGMPLRNDPRRQVTYDPATGICCLHIRNLTAEDDGDYNCSAVNCAGEASLTLTIRAAAAAVMRGQMQQMTTVQRTQVVDSRSHVQDGVSPIHYFAGHDQTFRVDTFEYRLLREVEFRQFLCGPAPAPQPAAPGVPISAPQIQARPRNSKLLEGSDATFTVKIASNPPARVFWFRNGERLQASQRLIMEQQGSTCTLRIHMALPEDAGYYTVLAENSQGCVACSAHLVIESMPKAEEPRQPDSSSFVMTETSRTLKPGFIKVPQDQEVTEGKMVRFDLRVSGRPFPDISWLRNGQPVNDDATHKLLVNEGGVHALMITAASREDAGTWTCIANNKSGECRFEVHLVVIEKEQVVAPKFVERFQSLNVHEGESVTLHCRAVATPAPRITWQKDGRQIHSQPPNLIIETQDGSSALYLNRASVSDSAWYQCTAQNQAGSTATRARLHVIGETSSLNLYRGIRWSEGVQVNRNMTCTDLPISNDATLSPTTAEPKKHTEPWALHLPKPTKVISPEKSPPRETIWLRHVERAYQPVRGPEDERAPQKPAFTTHLQDLILHEGERGHLDARLIPIGDETMTIEWFCNGRPIEASSRVMTTYRFGYVALTLLHVYPEDSGVYVCRAANEAGEATTTATLRCTARPAIERRPIQEDSVRAIRELEDAEKYSRQISIDETASLTKPVFIRPLSNKDNLLEGGNCHFEAQLTPVNDSTMKVEWFLNGQPLTTGSRINSTFSFGYVALNIMSLRCEDSGVYMCRATNAKGEAVSTATLRVKAQGLVTGDLGIPEQEAYIRKTQELEAYQMSMHAPKEIIFEPVSTEKPNFKTGLRDQLNVKENSTVHFEARLEPSGDSSMRVEWFKDGRPLEATQASIVKETQHPGGLQKIQHLEDSAHYQRSELEEVSITEKPKFTQPLQGPTSVKEGQSVHFETRLEPMGDADMKVEWFHNGRPLATGHRFKTYFDFGYVALDILYTFPEDTGTFEVRATNKLGVDVLKKEITIQAKAAVDTSTIHEVGLDKIEYLEGSGVDHSGYHIEEVTRTKPYFKIPLKDPKGPLKEGDNVVMECAIEPVQDPTMKVEWFFNGRPLPTGHRFITKYDFGRAFLQILHLVPEDTGQYTIRATNHLGSAHSTSCIKVTGKSGVITESQYPEGWEKIQHLEDHSRYTRQEHQESIITQKPTFTRPLHNVETVEGANVHLECRLQPVGDPTMRVEWYRNSVPIKVGHRFRPAHEFDYVALDILSFYPEDSGIYTCKATSSLGENVTSCNVNCFAKSQLILESQHPEGLQKIQQLEDQSRYRREIIEETAMKTKPSFTSNMTALSLREGQNAHLECRLEPVNDADLRVEWFRNGVSLPIGHRYRPFHDFGYVALNILSLVPEDSGTYTVRATNSLGKAELSTTVLVEGKSSIDTDTQHPEGLQKIQALEGHQYERDTGDLDQSVTTAPVFTSAPKSIVVQEGQKAHLECRLIPVGDPKLKVEWFRNGQPVPAGSRFVEMCNFGFVSLDILSTYAEDSGTYTCKAKNQLGEAVVSAQLKCHAEKSLILDTQNQEAYEKIQQLEDYGRQVRPAQVEELTTQAPVFTQAMKNLSLNENQSAHFECKLIPVGDPNLRVEWFHNGLPLQKANRVNTIHDFGFVALDLSYVKAIDSGTYTCKATNSLGSAVCSATLNVQDSKSLVFDTQHPEGLQKIQQLEELGRYKEEVTHEAPCPGPPMFVTQLQGPSHLTEGQSAHLECRIAPYPDSTMKIQWFHNGVELQSGHRFRTMYDFGFCALDILSANAEHSGEYVVQATNERGTARSTAHIKVDAKGGVIIESQQPDALPKIRQLEESCGYIRPVQEELVIKDKPNFVRGLYNLETLHEGQSAHLEATLTPINDPNMKIQWFHNGVEIPLGHRFKTVSDFGYVALNILYAYPEDSGTYMCKATNKLGEAVTTCSINVLGKSAIVTDTFHEKGLEKIRQLEDYQRPEKPEQVVQLQRPVFTVPSQLARRPRRRTERSHGVQTRAYQRPRSKGHRFRTTHDFGYVALDILYVYGEDTGTYMCKATNSLGEAVTTCNLRATPKQKIYYDTHHPEGLEKIRELEAQVKYQSAEIQEKPISKPVFITELRGTQEIPEGESAHLECRVEPAHDPKLKIDILHNGKPLTAATRVHITSDFGYIAIDLTSAIPEDSGTYTVRATNDLGTAETTATLRVLPKSSIISDTHHPEGLAKIREMEDESRFKREVIQEPVIFQRPVFTVPLQNLENLVEDQRNVHLECRLIPVGDPTLKVEWFFNDTPLMEDTGVYTCKATNSLGQAVTTCMLKIKPKASILLDTLQPQGYEKIREMEDMKGRKPEEKPETVYEKPVFTSPLVGPGEINEGQPARLECRCVPVGDPDLKFHWYVNGVELPQGTYSFVLRYLARKMARNKSI</sequence>
<feature type="domain" description="Ig-like" evidence="10">
    <location>
        <begin position="258"/>
        <end position="335"/>
    </location>
</feature>
<dbReference type="InterPro" id="IPR003599">
    <property type="entry name" value="Ig_sub"/>
</dbReference>
<feature type="domain" description="Ig-like" evidence="10">
    <location>
        <begin position="2295"/>
        <end position="2381"/>
    </location>
</feature>
<dbReference type="InterPro" id="IPR013098">
    <property type="entry name" value="Ig_I-set"/>
</dbReference>
<feature type="region of interest" description="Disordered" evidence="9">
    <location>
        <begin position="2970"/>
        <end position="2994"/>
    </location>
</feature>
<dbReference type="Pfam" id="PF07679">
    <property type="entry name" value="I-set"/>
    <property type="match status" value="20"/>
</dbReference>
<comment type="similarity">
    <text evidence="2">Belongs to the protein kinase superfamily. CAMK Ser/Thr protein kinase family.</text>
</comment>
<dbReference type="InterPro" id="IPR013783">
    <property type="entry name" value="Ig-like_fold"/>
</dbReference>
<reference evidence="11 12" key="1">
    <citation type="journal article" date="2020" name="Cell">
        <title>Large-Scale Comparative Analyses of Tick Genomes Elucidate Their Genetic Diversity and Vector Capacities.</title>
        <authorList>
            <consortium name="Tick Genome and Microbiome Consortium (TIGMIC)"/>
            <person name="Jia N."/>
            <person name="Wang J."/>
            <person name="Shi W."/>
            <person name="Du L."/>
            <person name="Sun Y."/>
            <person name="Zhan W."/>
            <person name="Jiang J.F."/>
            <person name="Wang Q."/>
            <person name="Zhang B."/>
            <person name="Ji P."/>
            <person name="Bell-Sakyi L."/>
            <person name="Cui X.M."/>
            <person name="Yuan T.T."/>
            <person name="Jiang B.G."/>
            <person name="Yang W.F."/>
            <person name="Lam T.T."/>
            <person name="Chang Q.C."/>
            <person name="Ding S.J."/>
            <person name="Wang X.J."/>
            <person name="Zhu J.G."/>
            <person name="Ruan X.D."/>
            <person name="Zhao L."/>
            <person name="Wei J.T."/>
            <person name="Ye R.Z."/>
            <person name="Que T.C."/>
            <person name="Du C.H."/>
            <person name="Zhou Y.H."/>
            <person name="Cheng J.X."/>
            <person name="Dai P.F."/>
            <person name="Guo W.B."/>
            <person name="Han X.H."/>
            <person name="Huang E.J."/>
            <person name="Li L.F."/>
            <person name="Wei W."/>
            <person name="Gao Y.C."/>
            <person name="Liu J.Z."/>
            <person name="Shao H.Z."/>
            <person name="Wang X."/>
            <person name="Wang C.C."/>
            <person name="Yang T.C."/>
            <person name="Huo Q.B."/>
            <person name="Li W."/>
            <person name="Chen H.Y."/>
            <person name="Chen S.E."/>
            <person name="Zhou L.G."/>
            <person name="Ni X.B."/>
            <person name="Tian J.H."/>
            <person name="Sheng Y."/>
            <person name="Liu T."/>
            <person name="Pan Y.S."/>
            <person name="Xia L.Y."/>
            <person name="Li J."/>
            <person name="Zhao F."/>
            <person name="Cao W.C."/>
        </authorList>
    </citation>
    <scope>NUCLEOTIDE SEQUENCE [LARGE SCALE GENOMIC DNA]</scope>
    <source>
        <strain evidence="11">HaeL-2018</strain>
    </source>
</reference>
<dbReference type="PROSITE" id="PS50835">
    <property type="entry name" value="IG_LIKE"/>
    <property type="match status" value="22"/>
</dbReference>
<evidence type="ECO:0000256" key="5">
    <source>
        <dbReference type="ARBA" id="ARBA00023054"/>
    </source>
</evidence>
<dbReference type="PANTHER" id="PTHR47633">
    <property type="entry name" value="IMMUNOGLOBULIN"/>
    <property type="match status" value="1"/>
</dbReference>
<dbReference type="FunFam" id="2.60.40.10:FF:000809">
    <property type="entry name" value="Sallimus, isoform Q"/>
    <property type="match status" value="1"/>
</dbReference>
<evidence type="ECO:0000256" key="6">
    <source>
        <dbReference type="ARBA" id="ARBA00023157"/>
    </source>
</evidence>
<dbReference type="FunFam" id="2.60.40.10:FF:000119">
    <property type="entry name" value="Sallimus, isoform P"/>
    <property type="match status" value="8"/>
</dbReference>
<feature type="domain" description="Ig-like" evidence="10">
    <location>
        <begin position="2561"/>
        <end position="2651"/>
    </location>
</feature>
<dbReference type="InterPro" id="IPR003598">
    <property type="entry name" value="Ig_sub2"/>
</dbReference>
<feature type="region of interest" description="Disordered" evidence="9">
    <location>
        <begin position="708"/>
        <end position="732"/>
    </location>
</feature>
<feature type="domain" description="Ig-like" evidence="10">
    <location>
        <begin position="2828"/>
        <end position="2919"/>
    </location>
</feature>
<feature type="domain" description="Ig-like" evidence="10">
    <location>
        <begin position="1893"/>
        <end position="1984"/>
    </location>
</feature>
<feature type="domain" description="Ig-like" evidence="10">
    <location>
        <begin position="1345"/>
        <end position="1434"/>
    </location>
</feature>
<feature type="domain" description="Ig-like" evidence="10">
    <location>
        <begin position="1129"/>
        <end position="1217"/>
    </location>
</feature>
<evidence type="ECO:0000256" key="4">
    <source>
        <dbReference type="ARBA" id="ARBA00022737"/>
    </source>
</evidence>
<dbReference type="PANTHER" id="PTHR47633:SF4">
    <property type="entry name" value="MYOPALLADIN ISOFORM X1"/>
    <property type="match status" value="1"/>
</dbReference>
<keyword evidence="4" id="KW-0677">Repeat</keyword>
<feature type="domain" description="Ig-like" evidence="10">
    <location>
        <begin position="1533"/>
        <end position="1623"/>
    </location>
</feature>
<feature type="domain" description="Ig-like" evidence="10">
    <location>
        <begin position="160"/>
        <end position="249"/>
    </location>
</feature>
<feature type="domain" description="Ig-like" evidence="10">
    <location>
        <begin position="1246"/>
        <end position="1335"/>
    </location>
</feature>
<feature type="domain" description="Ig-like" evidence="10">
    <location>
        <begin position="3326"/>
        <end position="3391"/>
    </location>
</feature>
<evidence type="ECO:0000256" key="1">
    <source>
        <dbReference type="ARBA" id="ARBA00004161"/>
    </source>
</evidence>
<dbReference type="OrthoDB" id="6612025at2759"/>
<feature type="domain" description="Ig-like" evidence="10">
    <location>
        <begin position="2162"/>
        <end position="2252"/>
    </location>
</feature>
<feature type="domain" description="Ig-like" evidence="10">
    <location>
        <begin position="3215"/>
        <end position="3279"/>
    </location>
</feature>
<dbReference type="GO" id="GO:0040017">
    <property type="term" value="P:positive regulation of locomotion"/>
    <property type="evidence" value="ECO:0007669"/>
    <property type="project" value="UniProtKB-ARBA"/>
</dbReference>
<evidence type="ECO:0000256" key="9">
    <source>
        <dbReference type="SAM" id="MobiDB-lite"/>
    </source>
</evidence>
<protein>
    <recommendedName>
        <fullName evidence="10">Ig-like domain-containing protein</fullName>
    </recommendedName>
</protein>
<dbReference type="FunFam" id="2.60.40.10:FF:000032">
    <property type="entry name" value="palladin isoform X1"/>
    <property type="match status" value="4"/>
</dbReference>
<dbReference type="SUPFAM" id="SSF48726">
    <property type="entry name" value="Immunoglobulin"/>
    <property type="match status" value="25"/>
</dbReference>
<dbReference type="SMART" id="SM00408">
    <property type="entry name" value="IGc2"/>
    <property type="match status" value="20"/>
</dbReference>
<evidence type="ECO:0000313" key="11">
    <source>
        <dbReference type="EMBL" id="KAH9362858.1"/>
    </source>
</evidence>
<dbReference type="FunFam" id="2.60.40.10:FF:000962">
    <property type="entry name" value="titin isoform X1"/>
    <property type="match status" value="1"/>
</dbReference>
<keyword evidence="8" id="KW-0393">Immunoglobulin domain</keyword>
<feature type="domain" description="Ig-like" evidence="10">
    <location>
        <begin position="2693"/>
        <end position="2785"/>
    </location>
</feature>
<comment type="subcellular location">
    <subcellularLocation>
        <location evidence="1">Cytoplasm</location>
        <location evidence="1">Myofibril</location>
        <location evidence="1">Sarcomere</location>
        <location evidence="1">A band</location>
    </subcellularLocation>
</comment>
<evidence type="ECO:0000256" key="3">
    <source>
        <dbReference type="ARBA" id="ARBA00022490"/>
    </source>
</evidence>
<feature type="domain" description="Ig-like" evidence="10">
    <location>
        <begin position="954"/>
        <end position="1041"/>
    </location>
</feature>
<feature type="domain" description="Ig-like" evidence="10">
    <location>
        <begin position="3081"/>
        <end position="3172"/>
    </location>
</feature>
<dbReference type="Gene3D" id="2.60.40.10">
    <property type="entry name" value="Immunoglobulins"/>
    <property type="match status" value="24"/>
</dbReference>
<dbReference type="FunFam" id="2.60.40.10:FF:000966">
    <property type="entry name" value="Sallimus, isoform P"/>
    <property type="match status" value="1"/>
</dbReference>
<comment type="caution">
    <text evidence="11">The sequence shown here is derived from an EMBL/GenBank/DDBJ whole genome shotgun (WGS) entry which is preliminary data.</text>
</comment>
<feature type="domain" description="Ig-like" evidence="10">
    <location>
        <begin position="37"/>
        <end position="130"/>
    </location>
</feature>
<evidence type="ECO:0000259" key="10">
    <source>
        <dbReference type="PROSITE" id="PS50835"/>
    </source>
</evidence>
<keyword evidence="3" id="KW-0963">Cytoplasm</keyword>
<dbReference type="GO" id="GO:0031672">
    <property type="term" value="C:A band"/>
    <property type="evidence" value="ECO:0007669"/>
    <property type="project" value="UniProtKB-SubCell"/>
</dbReference>
<feature type="domain" description="Ig-like" evidence="10">
    <location>
        <begin position="2428"/>
        <end position="2514"/>
    </location>
</feature>
<proteinExistence type="inferred from homology"/>
<dbReference type="GO" id="GO:0045989">
    <property type="term" value="P:positive regulation of striated muscle contraction"/>
    <property type="evidence" value="ECO:0007669"/>
    <property type="project" value="UniProtKB-ARBA"/>
</dbReference>
<dbReference type="GO" id="GO:0060298">
    <property type="term" value="P:positive regulation of sarcomere organization"/>
    <property type="evidence" value="ECO:0007669"/>
    <property type="project" value="UniProtKB-ARBA"/>
</dbReference>